<dbReference type="Gene3D" id="1.10.10.10">
    <property type="entry name" value="Winged helix-like DNA-binding domain superfamily/Winged helix DNA-binding domain"/>
    <property type="match status" value="1"/>
</dbReference>
<dbReference type="PANTHER" id="PTHR18964">
    <property type="entry name" value="ROK (REPRESSOR, ORF, KINASE) FAMILY"/>
    <property type="match status" value="1"/>
</dbReference>
<comment type="similarity">
    <text evidence="1">Belongs to the ROK (NagC/XylR) family.</text>
</comment>
<dbReference type="EMBL" id="JAEEAQ010000162">
    <property type="protein sequence ID" value="MBI0314962.1"/>
    <property type="molecule type" value="Genomic_DNA"/>
</dbReference>
<reference evidence="3 4" key="1">
    <citation type="submission" date="2020-12" db="EMBL/GenBank/DDBJ databases">
        <authorList>
            <person name="Kusuma A.B."/>
            <person name="Nouioui I."/>
            <person name="Goodfellow M."/>
        </authorList>
    </citation>
    <scope>NUCLEOTIDE SEQUENCE [LARGE SCALE GENOMIC DNA]</scope>
    <source>
        <strain evidence="3 4">DSM 41764</strain>
    </source>
</reference>
<evidence type="ECO:0000256" key="2">
    <source>
        <dbReference type="SAM" id="MobiDB-lite"/>
    </source>
</evidence>
<evidence type="ECO:0000256" key="1">
    <source>
        <dbReference type="ARBA" id="ARBA00006479"/>
    </source>
</evidence>
<dbReference type="Pfam" id="PF00480">
    <property type="entry name" value="ROK"/>
    <property type="match status" value="1"/>
</dbReference>
<name>A0ABS0RE25_9ACTN</name>
<dbReference type="InterPro" id="IPR043129">
    <property type="entry name" value="ATPase_NBD"/>
</dbReference>
<dbReference type="InterPro" id="IPR036390">
    <property type="entry name" value="WH_DNA-bd_sf"/>
</dbReference>
<accession>A0ABS0RE25</accession>
<dbReference type="InterPro" id="IPR000600">
    <property type="entry name" value="ROK"/>
</dbReference>
<evidence type="ECO:0000313" key="3">
    <source>
        <dbReference type="EMBL" id="MBI0314962.1"/>
    </source>
</evidence>
<dbReference type="RefSeq" id="WP_198277952.1">
    <property type="nucleotide sequence ID" value="NZ_BAAAIF010000014.1"/>
</dbReference>
<organism evidence="3 4">
    <name type="scientific">Streptomyces javensis</name>
    <dbReference type="NCBI Taxonomy" id="114698"/>
    <lineage>
        <taxon>Bacteria</taxon>
        <taxon>Bacillati</taxon>
        <taxon>Actinomycetota</taxon>
        <taxon>Actinomycetes</taxon>
        <taxon>Kitasatosporales</taxon>
        <taxon>Streptomycetaceae</taxon>
        <taxon>Streptomyces</taxon>
        <taxon>Streptomyces violaceusniger group</taxon>
    </lineage>
</organism>
<evidence type="ECO:0000313" key="4">
    <source>
        <dbReference type="Proteomes" id="UP000638849"/>
    </source>
</evidence>
<dbReference type="Gene3D" id="3.30.420.40">
    <property type="match status" value="2"/>
</dbReference>
<feature type="region of interest" description="Disordered" evidence="2">
    <location>
        <begin position="404"/>
        <end position="450"/>
    </location>
</feature>
<comment type="caution">
    <text evidence="3">The sequence shown here is derived from an EMBL/GenBank/DDBJ whole genome shotgun (WGS) entry which is preliminary data.</text>
</comment>
<dbReference type="SUPFAM" id="SSF46785">
    <property type="entry name" value="Winged helix' DNA-binding domain"/>
    <property type="match status" value="1"/>
</dbReference>
<dbReference type="SUPFAM" id="SSF53067">
    <property type="entry name" value="Actin-like ATPase domain"/>
    <property type="match status" value="2"/>
</dbReference>
<gene>
    <name evidence="3" type="ORF">JBF12_18600</name>
</gene>
<proteinExistence type="inferred from homology"/>
<dbReference type="PANTHER" id="PTHR18964:SF149">
    <property type="entry name" value="BIFUNCTIONAL UDP-N-ACETYLGLUCOSAMINE 2-EPIMERASE_N-ACETYLMANNOSAMINE KINASE"/>
    <property type="match status" value="1"/>
</dbReference>
<keyword evidence="4" id="KW-1185">Reference proteome</keyword>
<sequence length="450" mass="46356">MLTERTRASASHKTLVLRLLREHGPLTRSELGTLCGLSRTVLHDVVGALMDNGTVLASIPAAARRKRGRPAEVLTVNPGTGLLLGIEFARRAVRVATMDASREIAGAVGEAHGADTPWRARVDIAWRLADTLTSGALRSGAPNGIGVGVVGPVGAPDHGPMRTSRHHTVSELVRERFGARVLIDNNARLAALAETIWGAAAGERDVLYLRLSHRVGGALVVAGALHRGAHGRSGEFGHITVEPDGAPCECGGTGCLETVASIGAVLDAYRAAGGTAADLPELMAAVRSGDREAHAVLERVGAYVGGMLDAVSHAVGPRVIVVGGGLVDAGPALMRSIERTLNTRVTGGSNGRPTVRPAGLGDSGAALGAIARMVPWPPGTSVLLPTPGDAKVGDHCPLPDATPAVNRCPDRPGPAGPFPGHATVPTPADSAPIGRGRRRAAWTPRWAVDR</sequence>
<dbReference type="InterPro" id="IPR036388">
    <property type="entry name" value="WH-like_DNA-bd_sf"/>
</dbReference>
<protein>
    <submittedName>
        <fullName evidence="3">ROK family transcriptional regulator</fullName>
    </submittedName>
</protein>
<dbReference type="Proteomes" id="UP000638849">
    <property type="component" value="Unassembled WGS sequence"/>
</dbReference>